<evidence type="ECO:0008006" key="3">
    <source>
        <dbReference type="Google" id="ProtNLM"/>
    </source>
</evidence>
<evidence type="ECO:0000313" key="2">
    <source>
        <dbReference type="Proteomes" id="UP000887013"/>
    </source>
</evidence>
<dbReference type="InterPro" id="IPR036397">
    <property type="entry name" value="RNaseH_sf"/>
</dbReference>
<evidence type="ECO:0000313" key="1">
    <source>
        <dbReference type="EMBL" id="GFU19288.1"/>
    </source>
</evidence>
<protein>
    <recommendedName>
        <fullName evidence="3">Integrase catalytic domain-containing protein</fullName>
    </recommendedName>
</protein>
<sequence>MKNLATDKTPRNTAYHPQSNGLIEQQYRTIKASLRCHLQQNKSWVDALPFLLLGLRMAVKEGIGYSSAELLYRSIPYITWRVCYQDP</sequence>
<name>A0A8X6QFG7_NEPPI</name>
<dbReference type="Proteomes" id="UP000887013">
    <property type="component" value="Unassembled WGS sequence"/>
</dbReference>
<gene>
    <name evidence="1" type="ORF">NPIL_239311</name>
</gene>
<proteinExistence type="predicted"/>
<reference evidence="1" key="1">
    <citation type="submission" date="2020-08" db="EMBL/GenBank/DDBJ databases">
        <title>Multicomponent nature underlies the extraordinary mechanical properties of spider dragline silk.</title>
        <authorList>
            <person name="Kono N."/>
            <person name="Nakamura H."/>
            <person name="Mori M."/>
            <person name="Yoshida Y."/>
            <person name="Ohtoshi R."/>
            <person name="Malay A.D."/>
            <person name="Moran D.A.P."/>
            <person name="Tomita M."/>
            <person name="Numata K."/>
            <person name="Arakawa K."/>
        </authorList>
    </citation>
    <scope>NUCLEOTIDE SEQUENCE</scope>
</reference>
<keyword evidence="2" id="KW-1185">Reference proteome</keyword>
<dbReference type="OrthoDB" id="6436104at2759"/>
<organism evidence="1 2">
    <name type="scientific">Nephila pilipes</name>
    <name type="common">Giant wood spider</name>
    <name type="synonym">Nephila maculata</name>
    <dbReference type="NCBI Taxonomy" id="299642"/>
    <lineage>
        <taxon>Eukaryota</taxon>
        <taxon>Metazoa</taxon>
        <taxon>Ecdysozoa</taxon>
        <taxon>Arthropoda</taxon>
        <taxon>Chelicerata</taxon>
        <taxon>Arachnida</taxon>
        <taxon>Araneae</taxon>
        <taxon>Araneomorphae</taxon>
        <taxon>Entelegynae</taxon>
        <taxon>Araneoidea</taxon>
        <taxon>Nephilidae</taxon>
        <taxon>Nephila</taxon>
    </lineage>
</organism>
<dbReference type="GO" id="GO:0003676">
    <property type="term" value="F:nucleic acid binding"/>
    <property type="evidence" value="ECO:0007669"/>
    <property type="project" value="InterPro"/>
</dbReference>
<dbReference type="AlphaFoldDB" id="A0A8X6QFG7"/>
<dbReference type="EMBL" id="BMAW01080384">
    <property type="protein sequence ID" value="GFU19288.1"/>
    <property type="molecule type" value="Genomic_DNA"/>
</dbReference>
<dbReference type="PANTHER" id="PTHR38681:SF1">
    <property type="entry name" value="RETROVIRUS-RELATED POL POLYPROTEIN FROM TRANSPOSON 412-LIKE PROTEIN"/>
    <property type="match status" value="1"/>
</dbReference>
<dbReference type="PANTHER" id="PTHR38681">
    <property type="entry name" value="RETROVIRUS-RELATED POL POLYPROTEIN FROM TRANSPOSON 412-LIKE PROTEIN-RELATED"/>
    <property type="match status" value="1"/>
</dbReference>
<dbReference type="InterPro" id="IPR012337">
    <property type="entry name" value="RNaseH-like_sf"/>
</dbReference>
<comment type="caution">
    <text evidence="1">The sequence shown here is derived from an EMBL/GenBank/DDBJ whole genome shotgun (WGS) entry which is preliminary data.</text>
</comment>
<dbReference type="Gene3D" id="3.30.420.10">
    <property type="entry name" value="Ribonuclease H-like superfamily/Ribonuclease H"/>
    <property type="match status" value="1"/>
</dbReference>
<dbReference type="SUPFAM" id="SSF53098">
    <property type="entry name" value="Ribonuclease H-like"/>
    <property type="match status" value="1"/>
</dbReference>
<accession>A0A8X6QFG7</accession>